<dbReference type="UniPathway" id="UPA00244">
    <property type="reaction ID" value="UER00310"/>
</dbReference>
<feature type="binding site" evidence="5">
    <location>
        <position position="179"/>
    </location>
    <ligand>
        <name>NAD(+)</name>
        <dbReference type="ChEBI" id="CHEBI:57540"/>
    </ligand>
</feature>
<evidence type="ECO:0000256" key="4">
    <source>
        <dbReference type="ARBA" id="ARBA00023096"/>
    </source>
</evidence>
<organism evidence="7 8">
    <name type="scientific">Pleionea mediterranea</name>
    <dbReference type="NCBI Taxonomy" id="523701"/>
    <lineage>
        <taxon>Bacteria</taxon>
        <taxon>Pseudomonadati</taxon>
        <taxon>Pseudomonadota</taxon>
        <taxon>Gammaproteobacteria</taxon>
        <taxon>Oceanospirillales</taxon>
        <taxon>Pleioneaceae</taxon>
        <taxon>Pleionea</taxon>
    </lineage>
</organism>
<feature type="binding site" evidence="5">
    <location>
        <position position="236"/>
    </location>
    <ligand>
        <name>NAD(+)</name>
        <dbReference type="ChEBI" id="CHEBI:57540"/>
    </ligand>
</feature>
<dbReference type="InterPro" id="IPR020921">
    <property type="entry name" value="Erythronate-4-P_DHase"/>
</dbReference>
<dbReference type="PANTHER" id="PTHR42938:SF9">
    <property type="entry name" value="FORMATE DEHYDROGENASE 1"/>
    <property type="match status" value="1"/>
</dbReference>
<evidence type="ECO:0000313" key="7">
    <source>
        <dbReference type="EMBL" id="PWK49290.1"/>
    </source>
</evidence>
<comment type="function">
    <text evidence="5">Catalyzes the oxidation of erythronate-4-phosphate to 3-hydroxy-2-oxo-4-phosphonooxybutanoate.</text>
</comment>
<comment type="similarity">
    <text evidence="5">Belongs to the D-isomer specific 2-hydroxyacid dehydrogenase family. PdxB subfamily.</text>
</comment>
<evidence type="ECO:0000259" key="6">
    <source>
        <dbReference type="Pfam" id="PF02826"/>
    </source>
</evidence>
<feature type="active site" description="Proton donor" evidence="5">
    <location>
        <position position="258"/>
    </location>
</feature>
<keyword evidence="8" id="KW-1185">Reference proteome</keyword>
<dbReference type="GO" id="GO:0036001">
    <property type="term" value="P:'de novo' pyridoxal 5'-phosphate biosynthetic process"/>
    <property type="evidence" value="ECO:0007669"/>
    <property type="project" value="TreeGrafter"/>
</dbReference>
<dbReference type="InterPro" id="IPR006140">
    <property type="entry name" value="D-isomer_DH_NAD-bd"/>
</dbReference>
<proteinExistence type="inferred from homology"/>
<dbReference type="InterPro" id="IPR036291">
    <property type="entry name" value="NAD(P)-bd_dom_sf"/>
</dbReference>
<protein>
    <recommendedName>
        <fullName evidence="5">Erythronate-4-phosphate dehydrogenase</fullName>
        <ecNumber evidence="5">1.1.1.290</ecNumber>
    </recommendedName>
</protein>
<dbReference type="GO" id="GO:0033711">
    <property type="term" value="F:4-phosphoerythronate dehydrogenase activity"/>
    <property type="evidence" value="ECO:0007669"/>
    <property type="project" value="UniProtKB-EC"/>
</dbReference>
<feature type="active site" evidence="5">
    <location>
        <position position="241"/>
    </location>
</feature>
<evidence type="ECO:0000256" key="2">
    <source>
        <dbReference type="ARBA" id="ARBA00023002"/>
    </source>
</evidence>
<dbReference type="OrthoDB" id="9770208at2"/>
<keyword evidence="2 5" id="KW-0560">Oxidoreductase</keyword>
<feature type="binding site" evidence="5">
    <location>
        <position position="262"/>
    </location>
    <ligand>
        <name>substrate</name>
    </ligand>
</feature>
<comment type="pathway">
    <text evidence="5">Cofactor biosynthesis; pyridoxine 5'-phosphate biosynthesis; pyridoxine 5'-phosphate from D-erythrose 4-phosphate: step 2/5.</text>
</comment>
<dbReference type="AlphaFoldDB" id="A0A316FNN7"/>
<dbReference type="SUPFAM" id="SSF52283">
    <property type="entry name" value="Formate/glycerate dehydrogenase catalytic domain-like"/>
    <property type="match status" value="1"/>
</dbReference>
<dbReference type="RefSeq" id="WP_109764081.1">
    <property type="nucleotide sequence ID" value="NZ_QGGU01000008.1"/>
</dbReference>
<comment type="caution">
    <text evidence="5">Lacks conserved residue(s) required for the propagation of feature annotation.</text>
</comment>
<evidence type="ECO:0000313" key="8">
    <source>
        <dbReference type="Proteomes" id="UP000245790"/>
    </source>
</evidence>
<dbReference type="PANTHER" id="PTHR42938">
    <property type="entry name" value="FORMATE DEHYDROGENASE 1"/>
    <property type="match status" value="1"/>
</dbReference>
<keyword evidence="3 5" id="KW-0520">NAD</keyword>
<dbReference type="Gene3D" id="3.40.50.720">
    <property type="entry name" value="NAD(P)-binding Rossmann-like Domain"/>
    <property type="match status" value="2"/>
</dbReference>
<keyword evidence="4 5" id="KW-0664">Pyridoxine biosynthesis</keyword>
<name>A0A316FNN7_9GAMM</name>
<feature type="binding site" evidence="5">
    <location>
        <position position="70"/>
    </location>
    <ligand>
        <name>substrate</name>
    </ligand>
</feature>
<feature type="binding site" evidence="5">
    <location>
        <position position="261"/>
    </location>
    <ligand>
        <name>NAD(+)</name>
        <dbReference type="ChEBI" id="CHEBI:57540"/>
    </ligand>
</feature>
<dbReference type="GO" id="GO:0005829">
    <property type="term" value="C:cytosol"/>
    <property type="evidence" value="ECO:0007669"/>
    <property type="project" value="TreeGrafter"/>
</dbReference>
<gene>
    <name evidence="5" type="primary">pdxB</name>
    <name evidence="7" type="ORF">C8D97_108200</name>
</gene>
<feature type="binding site" evidence="5">
    <location>
        <position position="49"/>
    </location>
    <ligand>
        <name>substrate</name>
    </ligand>
</feature>
<dbReference type="GO" id="GO:0051287">
    <property type="term" value="F:NAD binding"/>
    <property type="evidence" value="ECO:0007669"/>
    <property type="project" value="InterPro"/>
</dbReference>
<dbReference type="SUPFAM" id="SSF51735">
    <property type="entry name" value="NAD(P)-binding Rossmann-fold domains"/>
    <property type="match status" value="1"/>
</dbReference>
<comment type="subcellular location">
    <subcellularLocation>
        <location evidence="5">Cytoplasm</location>
    </subcellularLocation>
</comment>
<accession>A0A316FNN7</accession>
<feature type="active site" evidence="5">
    <location>
        <position position="214"/>
    </location>
</feature>
<dbReference type="HAMAP" id="MF_01825">
    <property type="entry name" value="PdxB"/>
    <property type="match status" value="1"/>
</dbReference>
<evidence type="ECO:0000256" key="5">
    <source>
        <dbReference type="HAMAP-Rule" id="MF_01825"/>
    </source>
</evidence>
<dbReference type="Pfam" id="PF02826">
    <property type="entry name" value="2-Hacid_dh_C"/>
    <property type="match status" value="1"/>
</dbReference>
<dbReference type="GO" id="GO:0008615">
    <property type="term" value="P:pyridoxine biosynthetic process"/>
    <property type="evidence" value="ECO:0007669"/>
    <property type="project" value="UniProtKB-UniRule"/>
</dbReference>
<evidence type="ECO:0000256" key="1">
    <source>
        <dbReference type="ARBA" id="ARBA00022490"/>
    </source>
</evidence>
<comment type="catalytic activity">
    <reaction evidence="5">
        <text>4-phospho-D-erythronate + NAD(+) = (R)-3-hydroxy-2-oxo-4-phosphooxybutanoate + NADH + H(+)</text>
        <dbReference type="Rhea" id="RHEA:18829"/>
        <dbReference type="ChEBI" id="CHEBI:15378"/>
        <dbReference type="ChEBI" id="CHEBI:57540"/>
        <dbReference type="ChEBI" id="CHEBI:57945"/>
        <dbReference type="ChEBI" id="CHEBI:58538"/>
        <dbReference type="ChEBI" id="CHEBI:58766"/>
        <dbReference type="EC" id="1.1.1.290"/>
    </reaction>
</comment>
<evidence type="ECO:0000256" key="3">
    <source>
        <dbReference type="ARBA" id="ARBA00023027"/>
    </source>
</evidence>
<dbReference type="EMBL" id="QGGU01000008">
    <property type="protein sequence ID" value="PWK49290.1"/>
    <property type="molecule type" value="Genomic_DNA"/>
</dbReference>
<dbReference type="EC" id="1.1.1.290" evidence="5"/>
<feature type="domain" description="D-isomer specific 2-hydroxyacid dehydrogenase NAD-binding" evidence="6">
    <location>
        <begin position="116"/>
        <end position="260"/>
    </location>
</feature>
<dbReference type="Proteomes" id="UP000245790">
    <property type="component" value="Unassembled WGS sequence"/>
</dbReference>
<comment type="caution">
    <text evidence="7">The sequence shown here is derived from an EMBL/GenBank/DDBJ whole genome shotgun (WGS) entry which is preliminary data.</text>
</comment>
<sequence length="375" mass="41331">MSSCYKITVDKAIPFAEQLFGELGEVTLVPADSICNAGLKQTDALIIRSVTQVDESLLKNTPVSFVGSATIGTEHLDKDWLESQSIHWCASPGCNAVAVVQYVMSAISYWLNARQLTLDDICVGIVGYGAIGSRLAKLLSYLGIESLLCDPPKQATGELVNSHSLEQLTEQCNVISFHTPLTKSGPHATYQFINHEFFNRVDCQIPKLIINAARGNILDNEAAIKWCDKGGDLMLDVWPNEPAIDDSLLSKVMLGTSHIAGYSLEGKFNASYQIYRQLAQVLGKTNIVSLEKLERELLPEPSLVTLGSGTSLTSLFLSSYDIISDYQILKEVYQQKGASGFKFAREFYNFGREFKGQQWSGKSAFTELKSFLDNL</sequence>
<comment type="subunit">
    <text evidence="5">Homodimer.</text>
</comment>
<keyword evidence="1 5" id="KW-0963">Cytoplasm</keyword>
<dbReference type="CDD" id="cd12158">
    <property type="entry name" value="ErythrP_dh"/>
    <property type="match status" value="1"/>
</dbReference>
<feature type="binding site" evidence="5">
    <location>
        <position position="150"/>
    </location>
    <ligand>
        <name>NAD(+)</name>
        <dbReference type="ChEBI" id="CHEBI:57540"/>
    </ligand>
</feature>
<reference evidence="7 8" key="1">
    <citation type="submission" date="2018-05" db="EMBL/GenBank/DDBJ databases">
        <title>Genomic Encyclopedia of Type Strains, Phase IV (KMG-IV): sequencing the most valuable type-strain genomes for metagenomic binning, comparative biology and taxonomic classification.</title>
        <authorList>
            <person name="Goeker M."/>
        </authorList>
    </citation>
    <scope>NUCLEOTIDE SEQUENCE [LARGE SCALE GENOMIC DNA]</scope>
    <source>
        <strain evidence="7 8">DSM 25350</strain>
    </source>
</reference>